<dbReference type="EMBL" id="NSNE01000003">
    <property type="protein sequence ID" value="RPM20012.1"/>
    <property type="molecule type" value="Genomic_DNA"/>
</dbReference>
<gene>
    <name evidence="2" type="ORF">IPC1295_06920</name>
    <name evidence="3" type="ORF">L4V69_33250</name>
</gene>
<dbReference type="PANTHER" id="PTHR43464:SF82">
    <property type="entry name" value="METHYLTRANSFERASE DOMAIN-CONTAINING PROTEIN"/>
    <property type="match status" value="1"/>
</dbReference>
<organism evidence="2 4">
    <name type="scientific">Pseudomonas aeruginosa</name>
    <dbReference type="NCBI Taxonomy" id="287"/>
    <lineage>
        <taxon>Bacteria</taxon>
        <taxon>Pseudomonadati</taxon>
        <taxon>Pseudomonadota</taxon>
        <taxon>Gammaproteobacteria</taxon>
        <taxon>Pseudomonadales</taxon>
        <taxon>Pseudomonadaceae</taxon>
        <taxon>Pseudomonas</taxon>
    </lineage>
</organism>
<dbReference type="Proteomes" id="UP000284767">
    <property type="component" value="Unassembled WGS sequence"/>
</dbReference>
<name>A0A080VRG5_PSEAI</name>
<dbReference type="Proteomes" id="UP001297540">
    <property type="component" value="Chromosome"/>
</dbReference>
<keyword evidence="2" id="KW-0489">Methyltransferase</keyword>
<dbReference type="EMBL" id="CP136986">
    <property type="protein sequence ID" value="WOS77298.1"/>
    <property type="molecule type" value="Genomic_DNA"/>
</dbReference>
<dbReference type="SUPFAM" id="SSF53335">
    <property type="entry name" value="S-adenosyl-L-methionine-dependent methyltransferases"/>
    <property type="match status" value="1"/>
</dbReference>
<protein>
    <submittedName>
        <fullName evidence="2">Class I SAM-dependent methyltransferase</fullName>
        <ecNumber evidence="3">2.1.-.-</ecNumber>
    </submittedName>
</protein>
<reference evidence="2 4" key="2">
    <citation type="submission" date="2019-01" db="EMBL/GenBank/DDBJ databases">
        <title>The Pseudomonas aeruginosa pan-genome provides new insights on its population structure, horizontal gene transfer and pathogenicity.</title>
        <authorList>
            <person name="Freschi L."/>
            <person name="Vincent A.T."/>
            <person name="Jeukens J."/>
            <person name="Emond-Rheault J.-G."/>
            <person name="Kukavica-Ibrulj I."/>
            <person name="Dupont M.-J."/>
            <person name="Charette S.J."/>
            <person name="Boyle B."/>
            <person name="Levesque R.C."/>
        </authorList>
    </citation>
    <scope>NUCLEOTIDE SEQUENCE [LARGE SCALE GENOMIC DNA]</scope>
    <source>
        <strain evidence="2 4">PA-W36</strain>
    </source>
</reference>
<accession>A0A080VRG5</accession>
<dbReference type="AlphaFoldDB" id="A0A080VRG5"/>
<dbReference type="GO" id="GO:0008757">
    <property type="term" value="F:S-adenosylmethionine-dependent methyltransferase activity"/>
    <property type="evidence" value="ECO:0007669"/>
    <property type="project" value="InterPro"/>
</dbReference>
<dbReference type="GO" id="GO:0032259">
    <property type="term" value="P:methylation"/>
    <property type="evidence" value="ECO:0007669"/>
    <property type="project" value="UniProtKB-KW"/>
</dbReference>
<dbReference type="CDD" id="cd02440">
    <property type="entry name" value="AdoMet_MTases"/>
    <property type="match status" value="1"/>
</dbReference>
<dbReference type="RefSeq" id="WP_003095295.1">
    <property type="nucleotide sequence ID" value="NZ_AP014622.1"/>
</dbReference>
<accession>A0A1S1BYE7</accession>
<evidence type="ECO:0000313" key="2">
    <source>
        <dbReference type="EMBL" id="RPM20012.1"/>
    </source>
</evidence>
<proteinExistence type="predicted"/>
<keyword evidence="2" id="KW-0808">Transferase</keyword>
<dbReference type="Pfam" id="PF08241">
    <property type="entry name" value="Methyltransf_11"/>
    <property type="match status" value="1"/>
</dbReference>
<dbReference type="InterPro" id="IPR029063">
    <property type="entry name" value="SAM-dependent_MTases_sf"/>
</dbReference>
<reference evidence="3" key="3">
    <citation type="submission" date="2023-06" db="EMBL/GenBank/DDBJ databases">
        <authorList>
            <consortium name="Clinical and Environmental Microbiology Branch: Whole genome sequencing antimicrobial resistance pathogens in the healthcare setting"/>
        </authorList>
    </citation>
    <scope>NUCLEOTIDE SEQUENCE</scope>
    <source>
        <strain evidence="3">2021CK-01020</strain>
    </source>
</reference>
<dbReference type="Gene3D" id="3.40.50.150">
    <property type="entry name" value="Vaccinia Virus protein VP39"/>
    <property type="match status" value="1"/>
</dbReference>
<reference evidence="2 4" key="1">
    <citation type="submission" date="2017-08" db="EMBL/GenBank/DDBJ databases">
        <authorList>
            <person name="Feschi L."/>
            <person name="Jeukens J."/>
            <person name="Emond-Rheault J.-G."/>
            <person name="Kukavica-Ibrulj I."/>
            <person name="Boyle B."/>
            <person name="Levesque R.C."/>
        </authorList>
    </citation>
    <scope>NUCLEOTIDE SEQUENCE [LARGE SCALE GENOMIC DNA]</scope>
    <source>
        <strain evidence="2 4">PA-W36</strain>
    </source>
</reference>
<dbReference type="PANTHER" id="PTHR43464">
    <property type="entry name" value="METHYLTRANSFERASE"/>
    <property type="match status" value="1"/>
</dbReference>
<evidence type="ECO:0000313" key="4">
    <source>
        <dbReference type="Proteomes" id="UP000284767"/>
    </source>
</evidence>
<evidence type="ECO:0000259" key="1">
    <source>
        <dbReference type="Pfam" id="PF08241"/>
    </source>
</evidence>
<reference evidence="3" key="4">
    <citation type="submission" date="2023-10" db="EMBL/GenBank/DDBJ databases">
        <title>Pathogen: clinical or host-associated sample.</title>
        <authorList>
            <person name="Hergert J."/>
            <person name="Casey R."/>
            <person name="Wagner J."/>
            <person name="Young E.L."/>
            <person name="Oakeson K.F."/>
        </authorList>
    </citation>
    <scope>NUCLEOTIDE SEQUENCE</scope>
    <source>
        <strain evidence="3">2021CK-01020</strain>
    </source>
</reference>
<feature type="domain" description="Methyltransferase type 11" evidence="1">
    <location>
        <begin position="63"/>
        <end position="160"/>
    </location>
</feature>
<dbReference type="OMA" id="RANQANW"/>
<dbReference type="KEGG" id="paeb:NCGM1900_5535"/>
<dbReference type="InterPro" id="IPR013216">
    <property type="entry name" value="Methyltransf_11"/>
</dbReference>
<sequence>MTDLEHAVESNRRAWDASADSHLRGSGWQELSLAVQETGFSCLDETLAGVLRNLDLAGKAAVQVGCNNGREVLSLYAFGVARAVGIDQSAAFLAQARQLAERSPHQPRFVEANAYELPAELNGQFDLLLITIGVLNWMPDIARFFASVSGLLKPGGQLAIYETHPFLEMLEPESERPFELRNDYFTDTPHVSREAIVYEGSGSDTGIASYWYVHPLGDILGGLLGAGLRLSHFKEYPHSNREELYDLYEDGPLAIPMCYTLVAVKA</sequence>
<evidence type="ECO:0000313" key="3">
    <source>
        <dbReference type="EMBL" id="WOS77298.1"/>
    </source>
</evidence>
<dbReference type="EC" id="2.1.-.-" evidence="3"/>
<dbReference type="eggNOG" id="COG2226">
    <property type="taxonomic scope" value="Bacteria"/>
</dbReference>